<organism evidence="2 3">
    <name type="scientific">Oryza meyeriana var. granulata</name>
    <dbReference type="NCBI Taxonomy" id="110450"/>
    <lineage>
        <taxon>Eukaryota</taxon>
        <taxon>Viridiplantae</taxon>
        <taxon>Streptophyta</taxon>
        <taxon>Embryophyta</taxon>
        <taxon>Tracheophyta</taxon>
        <taxon>Spermatophyta</taxon>
        <taxon>Magnoliopsida</taxon>
        <taxon>Liliopsida</taxon>
        <taxon>Poales</taxon>
        <taxon>Poaceae</taxon>
        <taxon>BOP clade</taxon>
        <taxon>Oryzoideae</taxon>
        <taxon>Oryzeae</taxon>
        <taxon>Oryzinae</taxon>
        <taxon>Oryza</taxon>
        <taxon>Oryza meyeriana</taxon>
    </lineage>
</organism>
<accession>A0A6G1EXA3</accession>
<keyword evidence="3" id="KW-1185">Reference proteome</keyword>
<evidence type="ECO:0000256" key="1">
    <source>
        <dbReference type="SAM" id="MobiDB-lite"/>
    </source>
</evidence>
<dbReference type="EMBL" id="SPHZ02000002">
    <property type="protein sequence ID" value="KAF0929235.1"/>
    <property type="molecule type" value="Genomic_DNA"/>
</dbReference>
<dbReference type="InterPro" id="IPR025322">
    <property type="entry name" value="PADRE_dom"/>
</dbReference>
<sequence>MVMDMDGSMARLETPVTARAALGGDAWSCFVCSADELDFDAPVRALDAEEALQSGQLYFVLPLPALRRPLPGRDMAALALRASAALGSIGVDGLIPTAGVSSPLSTRRKDGDGAAAGKRRKTSRVAPLVVVSSIDDACAPVAFGDHRTAGKTTAKGARRRAGVQRLSAILEASE</sequence>
<gene>
    <name evidence="2" type="ORF">E2562_016463</name>
</gene>
<dbReference type="Proteomes" id="UP000479710">
    <property type="component" value="Unassembled WGS sequence"/>
</dbReference>
<dbReference type="Pfam" id="PF14009">
    <property type="entry name" value="PADRE"/>
    <property type="match status" value="1"/>
</dbReference>
<protein>
    <submittedName>
        <fullName evidence="2">Uncharacterized protein</fullName>
    </submittedName>
</protein>
<evidence type="ECO:0000313" key="3">
    <source>
        <dbReference type="Proteomes" id="UP000479710"/>
    </source>
</evidence>
<dbReference type="OrthoDB" id="843671at2759"/>
<name>A0A6G1EXA3_9ORYZ</name>
<evidence type="ECO:0000313" key="2">
    <source>
        <dbReference type="EMBL" id="KAF0929235.1"/>
    </source>
</evidence>
<dbReference type="AlphaFoldDB" id="A0A6G1EXA3"/>
<comment type="caution">
    <text evidence="2">The sequence shown here is derived from an EMBL/GenBank/DDBJ whole genome shotgun (WGS) entry which is preliminary data.</text>
</comment>
<reference evidence="2 3" key="1">
    <citation type="submission" date="2019-11" db="EMBL/GenBank/DDBJ databases">
        <title>Whole genome sequence of Oryza granulata.</title>
        <authorList>
            <person name="Li W."/>
        </authorList>
    </citation>
    <scope>NUCLEOTIDE SEQUENCE [LARGE SCALE GENOMIC DNA]</scope>
    <source>
        <strain evidence="3">cv. Menghai</strain>
        <tissue evidence="2">Leaf</tissue>
    </source>
</reference>
<dbReference type="PANTHER" id="PTHR33052">
    <property type="entry name" value="DUF4228 DOMAIN PROTEIN-RELATED"/>
    <property type="match status" value="1"/>
</dbReference>
<proteinExistence type="predicted"/>
<feature type="region of interest" description="Disordered" evidence="1">
    <location>
        <begin position="100"/>
        <end position="120"/>
    </location>
</feature>